<gene>
    <name evidence="1" type="ORF">OKA05_02070</name>
</gene>
<sequence>MKRLPFFLPLVFVVTLAAGIGRESPRTWTDTKGRKVEGTLMAKTETTADVLLKSGKRTVLKLADLSEGDQDYIEKATVFPEPEMLAKTVSVDSNEAKTKSDARKVEVTVEKIHGREYELTIHWLGPDGNKVGIYKSETADLPESGKIVFSVTYKGANKKGVGGDYKGYVVGLREKGLALWSARSASQKPFERFLDSDAE</sequence>
<evidence type="ECO:0000313" key="1">
    <source>
        <dbReference type="EMBL" id="MCW1921319.1"/>
    </source>
</evidence>
<dbReference type="Proteomes" id="UP001320876">
    <property type="component" value="Unassembled WGS sequence"/>
</dbReference>
<keyword evidence="2" id="KW-1185">Reference proteome</keyword>
<name>A0ABT3GCP8_9BACT</name>
<dbReference type="Gene3D" id="2.30.30.700">
    <property type="entry name" value="SLA1 homology domain 1"/>
    <property type="match status" value="1"/>
</dbReference>
<reference evidence="1 2" key="1">
    <citation type="submission" date="2022-10" db="EMBL/GenBank/DDBJ databases">
        <title>Luteolibacter arcticus strain CCTCC AB 2014275, whole genome shotgun sequencing project.</title>
        <authorList>
            <person name="Zhao G."/>
            <person name="Shen L."/>
        </authorList>
    </citation>
    <scope>NUCLEOTIDE SEQUENCE [LARGE SCALE GENOMIC DNA]</scope>
    <source>
        <strain evidence="1 2">CCTCC AB 2014275</strain>
    </source>
</reference>
<accession>A0ABT3GCP8</accession>
<comment type="caution">
    <text evidence="1">The sequence shown here is derived from an EMBL/GenBank/DDBJ whole genome shotgun (WGS) entry which is preliminary data.</text>
</comment>
<organism evidence="1 2">
    <name type="scientific">Luteolibacter arcticus</name>
    <dbReference type="NCBI Taxonomy" id="1581411"/>
    <lineage>
        <taxon>Bacteria</taxon>
        <taxon>Pseudomonadati</taxon>
        <taxon>Verrucomicrobiota</taxon>
        <taxon>Verrucomicrobiia</taxon>
        <taxon>Verrucomicrobiales</taxon>
        <taxon>Verrucomicrobiaceae</taxon>
        <taxon>Luteolibacter</taxon>
    </lineage>
</organism>
<evidence type="ECO:0000313" key="2">
    <source>
        <dbReference type="Proteomes" id="UP001320876"/>
    </source>
</evidence>
<dbReference type="EMBL" id="JAPDDT010000001">
    <property type="protein sequence ID" value="MCW1921319.1"/>
    <property type="molecule type" value="Genomic_DNA"/>
</dbReference>
<protein>
    <recommendedName>
        <fullName evidence="3">SLA1 homology domain-containing protein</fullName>
    </recommendedName>
</protein>
<dbReference type="RefSeq" id="WP_264485428.1">
    <property type="nucleotide sequence ID" value="NZ_JAPDDT010000001.1"/>
</dbReference>
<evidence type="ECO:0008006" key="3">
    <source>
        <dbReference type="Google" id="ProtNLM"/>
    </source>
</evidence>
<proteinExistence type="predicted"/>